<keyword evidence="1" id="KW-0175">Coiled coil</keyword>
<accession>A0AAD1UBS9</accession>
<comment type="caution">
    <text evidence="3">The sequence shown here is derived from an EMBL/GenBank/DDBJ whole genome shotgun (WGS) entry which is preliminary data.</text>
</comment>
<organism evidence="3 4">
    <name type="scientific">Euplotes crassus</name>
    <dbReference type="NCBI Taxonomy" id="5936"/>
    <lineage>
        <taxon>Eukaryota</taxon>
        <taxon>Sar</taxon>
        <taxon>Alveolata</taxon>
        <taxon>Ciliophora</taxon>
        <taxon>Intramacronucleata</taxon>
        <taxon>Spirotrichea</taxon>
        <taxon>Hypotrichia</taxon>
        <taxon>Euplotida</taxon>
        <taxon>Euplotidae</taxon>
        <taxon>Moneuplotes</taxon>
    </lineage>
</organism>
<evidence type="ECO:0000313" key="3">
    <source>
        <dbReference type="EMBL" id="CAI2363924.1"/>
    </source>
</evidence>
<feature type="coiled-coil region" evidence="1">
    <location>
        <begin position="285"/>
        <end position="365"/>
    </location>
</feature>
<evidence type="ECO:0000313" key="4">
    <source>
        <dbReference type="Proteomes" id="UP001295684"/>
    </source>
</evidence>
<keyword evidence="4" id="KW-1185">Reference proteome</keyword>
<protein>
    <submittedName>
        <fullName evidence="3">Uncharacterized protein</fullName>
    </submittedName>
</protein>
<name>A0AAD1UBS9_EUPCR</name>
<gene>
    <name evidence="3" type="ORF">ECRASSUSDP1_LOCUS5264</name>
</gene>
<feature type="coiled-coil region" evidence="1">
    <location>
        <begin position="443"/>
        <end position="473"/>
    </location>
</feature>
<dbReference type="EMBL" id="CAMPGE010005078">
    <property type="protein sequence ID" value="CAI2363924.1"/>
    <property type="molecule type" value="Genomic_DNA"/>
</dbReference>
<evidence type="ECO:0000256" key="1">
    <source>
        <dbReference type="SAM" id="Coils"/>
    </source>
</evidence>
<feature type="region of interest" description="Disordered" evidence="2">
    <location>
        <begin position="157"/>
        <end position="187"/>
    </location>
</feature>
<dbReference type="Proteomes" id="UP001295684">
    <property type="component" value="Unassembled WGS sequence"/>
</dbReference>
<proteinExistence type="predicted"/>
<evidence type="ECO:0000256" key="2">
    <source>
        <dbReference type="SAM" id="MobiDB-lite"/>
    </source>
</evidence>
<feature type="compositionally biased region" description="Polar residues" evidence="2">
    <location>
        <begin position="161"/>
        <end position="173"/>
    </location>
</feature>
<reference evidence="3" key="1">
    <citation type="submission" date="2023-07" db="EMBL/GenBank/DDBJ databases">
        <authorList>
            <consortium name="AG Swart"/>
            <person name="Singh M."/>
            <person name="Singh A."/>
            <person name="Seah K."/>
            <person name="Emmerich C."/>
        </authorList>
    </citation>
    <scope>NUCLEOTIDE SEQUENCE</scope>
    <source>
        <strain evidence="3">DP1</strain>
    </source>
</reference>
<sequence length="538" mass="64238">MGYFNIVFNGIRLRECAKLAAKDLKIPSEDLKNFIIQHDSTHRAHKRAKTNYNSRSGFSRDQAYFDSMIDSSPLKNNVIRKIKLVAEQILEKGYHNPPDCGCEVANQNLNKRKIKPLNMRRTTAASNRAHLDHQNNTLEQTDFLEGKKSEGFFLTDIASKYPQNTRRNPSSKPEGSRRSGRMPSEKIIANQRVTFLTKPEDVSLQENKSFNLVKCRQRLKELTDSRMRNLLKKKEKREKQLEKFYKSQRKQEKGKIAIQLKKEEHRQIIFQSYKNKIKQLEDKSLNEYRSQVRQSRKRMKKEYQNFTKSRHSTGFANYYTQDTRIYASDAEKNLEAYNQKQRLAEQRITNNLEKVSSKARKATENVPKISEKKSLIDLQKEERQQIEFVKLHRKNASSYRRKETLMKKMRENHKLNLSMRIEKSKSIKNYNDQEFSHWQGKLQSQYLKDLKKIKQKKEQLDNNVENLKEVNTLRFCVMQNNFKREQRRSQHRKNRLLDREINNRERVQKIHQQKQATIENQMEINRIVREQAQMINFH</sequence>
<dbReference type="AlphaFoldDB" id="A0AAD1UBS9"/>